<evidence type="ECO:0000256" key="2">
    <source>
        <dbReference type="ARBA" id="ARBA00022679"/>
    </source>
</evidence>
<dbReference type="Gene3D" id="1.20.970.10">
    <property type="entry name" value="Transferase, Pyrimidine Nucleoside Phosphorylase, Chain C"/>
    <property type="match status" value="1"/>
</dbReference>
<comment type="pathway">
    <text evidence="4">Amino-acid biosynthesis; L-tryptophan biosynthesis; L-tryptophan from chorismate: step 2/5.</text>
</comment>
<feature type="binding site" evidence="4">
    <location>
        <position position="229"/>
    </location>
    <ligand>
        <name>Mg(2+)</name>
        <dbReference type="ChEBI" id="CHEBI:18420"/>
        <label>2</label>
    </ligand>
</feature>
<feature type="binding site" evidence="4">
    <location>
        <position position="169"/>
    </location>
    <ligand>
        <name>anthranilate</name>
        <dbReference type="ChEBI" id="CHEBI:16567"/>
        <label>2</label>
    </ligand>
</feature>
<keyword evidence="4" id="KW-0460">Magnesium</keyword>
<dbReference type="InterPro" id="IPR036320">
    <property type="entry name" value="Glycosyl_Trfase_fam3_N_dom_sf"/>
</dbReference>
<dbReference type="RefSeq" id="WP_344806890.1">
    <property type="nucleotide sequence ID" value="NZ_BAABBO010000011.1"/>
</dbReference>
<dbReference type="HAMAP" id="MF_00211">
    <property type="entry name" value="TrpD"/>
    <property type="match status" value="1"/>
</dbReference>
<comment type="function">
    <text evidence="4">Catalyzes the transfer of the phosphoribosyl group of 5-phosphorylribose-1-pyrophosphate (PRPP) to anthranilate to yield N-(5'-phosphoribosyl)-anthranilate (PRA).</text>
</comment>
<dbReference type="InterPro" id="IPR017459">
    <property type="entry name" value="Glycosyl_Trfase_fam3_N_dom"/>
</dbReference>
<feature type="binding site" evidence="4">
    <location>
        <position position="114"/>
    </location>
    <ligand>
        <name>anthranilate</name>
        <dbReference type="ChEBI" id="CHEBI:16567"/>
        <label>1</label>
    </ligand>
</feature>
<evidence type="ECO:0000259" key="6">
    <source>
        <dbReference type="Pfam" id="PF02885"/>
    </source>
</evidence>
<dbReference type="Pfam" id="PF00591">
    <property type="entry name" value="Glycos_transf_3"/>
    <property type="match status" value="1"/>
</dbReference>
<dbReference type="EC" id="2.4.2.18" evidence="4"/>
<evidence type="ECO:0000313" key="8">
    <source>
        <dbReference type="Proteomes" id="UP001501337"/>
    </source>
</evidence>
<comment type="subunit">
    <text evidence="4">Homodimer.</text>
</comment>
<comment type="caution">
    <text evidence="7">The sequence shown here is derived from an EMBL/GenBank/DDBJ whole genome shotgun (WGS) entry which is preliminary data.</text>
</comment>
<keyword evidence="4" id="KW-0479">Metal-binding</keyword>
<gene>
    <name evidence="4 7" type="primary">trpD</name>
    <name evidence="7" type="ORF">GCM10022278_25240</name>
</gene>
<reference evidence="8" key="1">
    <citation type="journal article" date="2019" name="Int. J. Syst. Evol. Microbiol.">
        <title>The Global Catalogue of Microorganisms (GCM) 10K type strain sequencing project: providing services to taxonomists for standard genome sequencing and annotation.</title>
        <authorList>
            <consortium name="The Broad Institute Genomics Platform"/>
            <consortium name="The Broad Institute Genome Sequencing Center for Infectious Disease"/>
            <person name="Wu L."/>
            <person name="Ma J."/>
        </authorList>
    </citation>
    <scope>NUCLEOTIDE SEQUENCE [LARGE SCALE GENOMIC DNA]</scope>
    <source>
        <strain evidence="8">JCM 17555</strain>
    </source>
</reference>
<name>A0ABP7PIK6_9GAMM</name>
<keyword evidence="1 4" id="KW-0328">Glycosyltransferase</keyword>
<feature type="domain" description="Glycosyl transferase family 3" evidence="5">
    <location>
        <begin position="76"/>
        <end position="286"/>
    </location>
</feature>
<dbReference type="GO" id="GO:0016757">
    <property type="term" value="F:glycosyltransferase activity"/>
    <property type="evidence" value="ECO:0007669"/>
    <property type="project" value="UniProtKB-KW"/>
</dbReference>
<evidence type="ECO:0000256" key="1">
    <source>
        <dbReference type="ARBA" id="ARBA00022676"/>
    </source>
</evidence>
<evidence type="ECO:0000259" key="5">
    <source>
        <dbReference type="Pfam" id="PF00591"/>
    </source>
</evidence>
<evidence type="ECO:0000313" key="7">
    <source>
        <dbReference type="EMBL" id="GAA3966294.1"/>
    </source>
</evidence>
<feature type="binding site" evidence="4">
    <location>
        <position position="123"/>
    </location>
    <ligand>
        <name>5-phospho-alpha-D-ribose 1-diphosphate</name>
        <dbReference type="ChEBI" id="CHEBI:58017"/>
    </ligand>
</feature>
<dbReference type="InterPro" id="IPR005940">
    <property type="entry name" value="Anthranilate_Pribosyl_Tfrase"/>
</dbReference>
<comment type="catalytic activity">
    <reaction evidence="4">
        <text>N-(5-phospho-beta-D-ribosyl)anthranilate + diphosphate = 5-phospho-alpha-D-ribose 1-diphosphate + anthranilate</text>
        <dbReference type="Rhea" id="RHEA:11768"/>
        <dbReference type="ChEBI" id="CHEBI:16567"/>
        <dbReference type="ChEBI" id="CHEBI:18277"/>
        <dbReference type="ChEBI" id="CHEBI:33019"/>
        <dbReference type="ChEBI" id="CHEBI:58017"/>
        <dbReference type="EC" id="2.4.2.18"/>
    </reaction>
</comment>
<comment type="similarity">
    <text evidence="4">Belongs to the anthranilate phosphoribosyltransferase family.</text>
</comment>
<dbReference type="NCBIfam" id="TIGR01245">
    <property type="entry name" value="trpD"/>
    <property type="match status" value="1"/>
</dbReference>
<dbReference type="InterPro" id="IPR035902">
    <property type="entry name" value="Nuc_phospho_transferase"/>
</dbReference>
<organism evidence="7 8">
    <name type="scientific">Allohahella marinimesophila</name>
    <dbReference type="NCBI Taxonomy" id="1054972"/>
    <lineage>
        <taxon>Bacteria</taxon>
        <taxon>Pseudomonadati</taxon>
        <taxon>Pseudomonadota</taxon>
        <taxon>Gammaproteobacteria</taxon>
        <taxon>Oceanospirillales</taxon>
        <taxon>Hahellaceae</taxon>
        <taxon>Allohahella</taxon>
    </lineage>
</organism>
<keyword evidence="3 4" id="KW-0822">Tryptophan biosynthesis</keyword>
<feature type="binding site" evidence="4">
    <location>
        <begin position="86"/>
        <end position="87"/>
    </location>
    <ligand>
        <name>5-phospho-alpha-D-ribose 1-diphosphate</name>
        <dbReference type="ChEBI" id="CHEBI:58017"/>
    </ligand>
</feature>
<dbReference type="Proteomes" id="UP001501337">
    <property type="component" value="Unassembled WGS sequence"/>
</dbReference>
<keyword evidence="4" id="KW-0057">Aromatic amino acid biosynthesis</keyword>
<keyword evidence="2 4" id="KW-0808">Transferase</keyword>
<proteinExistence type="inferred from homology"/>
<dbReference type="SUPFAM" id="SSF52418">
    <property type="entry name" value="Nucleoside phosphorylase/phosphoribosyltransferase catalytic domain"/>
    <property type="match status" value="1"/>
</dbReference>
<accession>A0ABP7PIK6</accession>
<dbReference type="InterPro" id="IPR000312">
    <property type="entry name" value="Glycosyl_Trfase_fam3"/>
</dbReference>
<feature type="binding site" evidence="4">
    <location>
        <position position="83"/>
    </location>
    <ligand>
        <name>5-phospho-alpha-D-ribose 1-diphosphate</name>
        <dbReference type="ChEBI" id="CHEBI:58017"/>
    </ligand>
</feature>
<feature type="domain" description="Glycosyl transferase family 3 N-terminal" evidence="6">
    <location>
        <begin position="5"/>
        <end position="65"/>
    </location>
</feature>
<dbReference type="PANTHER" id="PTHR43285">
    <property type="entry name" value="ANTHRANILATE PHOSPHORIBOSYLTRANSFERASE"/>
    <property type="match status" value="1"/>
</dbReference>
<dbReference type="Pfam" id="PF02885">
    <property type="entry name" value="Glycos_trans_3N"/>
    <property type="match status" value="1"/>
</dbReference>
<dbReference type="SUPFAM" id="SSF47648">
    <property type="entry name" value="Nucleoside phosphorylase/phosphoribosyltransferase N-terminal domain"/>
    <property type="match status" value="1"/>
</dbReference>
<comment type="caution">
    <text evidence="4">Lacks conserved residue(s) required for the propagation of feature annotation.</text>
</comment>
<keyword evidence="8" id="KW-1185">Reference proteome</keyword>
<feature type="binding site" evidence="4">
    <location>
        <begin position="111"/>
        <end position="119"/>
    </location>
    <ligand>
        <name>5-phospho-alpha-D-ribose 1-diphosphate</name>
        <dbReference type="ChEBI" id="CHEBI:58017"/>
    </ligand>
</feature>
<comment type="cofactor">
    <cofactor evidence="4">
        <name>Mg(2+)</name>
        <dbReference type="ChEBI" id="CHEBI:18420"/>
    </cofactor>
    <text evidence="4">Binds 2 magnesium ions per monomer.</text>
</comment>
<feature type="binding site" evidence="4">
    <location>
        <position position="83"/>
    </location>
    <ligand>
        <name>anthranilate</name>
        <dbReference type="ChEBI" id="CHEBI:16567"/>
        <label>1</label>
    </ligand>
</feature>
<sequence>MEIQAALKKLIDRQDLSTEDMTDVMQQIMTGQATPAQIGGFLIALRMKGETIDEITGAARVMRSLATPVSVKGDLTNLVDTCGTGGDGSGLFNVSTAAAFVAAAAGAKVAKHGNRSVSSKTGSADLLETAGVNLSIPPEATARAIEDIGVGFLFAPSHHSAMKHAIGPRKEMGVRTIFNVLGPITNPAGVKKQVIGVFDQSLCRPICEALQRLGSEHVLVVHSDDGLDEFSLSAPTLVVELFKGKITEYRVSPEDVGLESQSMDSLKVNDSEESLTLIKQALDNHALDRTQGRTQRRKGFDDNGRISDADADAHFAQIDAAGQLIAFNAGAAIYAADLAQSLAEGVVLAQDAIGSGLALAKLHELASFTHLLMEDQS</sequence>
<dbReference type="EMBL" id="BAABBO010000011">
    <property type="protein sequence ID" value="GAA3966294.1"/>
    <property type="molecule type" value="Genomic_DNA"/>
</dbReference>
<feature type="binding site" evidence="4">
    <location>
        <begin position="93"/>
        <end position="96"/>
    </location>
    <ligand>
        <name>5-phospho-alpha-D-ribose 1-diphosphate</name>
        <dbReference type="ChEBI" id="CHEBI:58017"/>
    </ligand>
</feature>
<evidence type="ECO:0000256" key="3">
    <source>
        <dbReference type="ARBA" id="ARBA00022822"/>
    </source>
</evidence>
<dbReference type="Gene3D" id="3.40.1030.10">
    <property type="entry name" value="Nucleoside phosphorylase/phosphoribosyltransferase catalytic domain"/>
    <property type="match status" value="1"/>
</dbReference>
<dbReference type="PANTHER" id="PTHR43285:SF2">
    <property type="entry name" value="ANTHRANILATE PHOSPHORIBOSYLTRANSFERASE"/>
    <property type="match status" value="1"/>
</dbReference>
<evidence type="ECO:0000256" key="4">
    <source>
        <dbReference type="HAMAP-Rule" id="MF_00211"/>
    </source>
</evidence>
<keyword evidence="4" id="KW-0028">Amino-acid biosynthesis</keyword>
<protein>
    <recommendedName>
        <fullName evidence="4">Anthranilate phosphoribosyltransferase</fullName>
        <ecNumber evidence="4">2.4.2.18</ecNumber>
    </recommendedName>
</protein>
<feature type="binding site" evidence="4">
    <location>
        <position position="228"/>
    </location>
    <ligand>
        <name>Mg(2+)</name>
        <dbReference type="ChEBI" id="CHEBI:18420"/>
        <label>2</label>
    </ligand>
</feature>
<feature type="binding site" evidence="4">
    <location>
        <position position="95"/>
    </location>
    <ligand>
        <name>Mg(2+)</name>
        <dbReference type="ChEBI" id="CHEBI:18420"/>
        <label>1</label>
    </ligand>
</feature>
<feature type="binding site" evidence="4">
    <location>
        <position position="229"/>
    </location>
    <ligand>
        <name>Mg(2+)</name>
        <dbReference type="ChEBI" id="CHEBI:18420"/>
        <label>1</label>
    </ligand>
</feature>